<feature type="signal peptide" evidence="1">
    <location>
        <begin position="1"/>
        <end position="23"/>
    </location>
</feature>
<keyword evidence="1" id="KW-0732">Signal</keyword>
<dbReference type="Proteomes" id="UP001360953">
    <property type="component" value="Unassembled WGS sequence"/>
</dbReference>
<dbReference type="GeneID" id="92028413"/>
<keyword evidence="3" id="KW-1185">Reference proteome</keyword>
<dbReference type="RefSeq" id="XP_066656420.1">
    <property type="nucleotide sequence ID" value="XM_066795507.1"/>
</dbReference>
<sequence length="175" mass="19417">MDALRLFPYSLLTILSSLSPSIGQSVCQTKTLPCNNPKSETVPFPEICAPGTDVAKCACGPIVRCFGAKGSNRKYSKLEISTSFSQQCSCCQKRQVAARQQRPSPHLYTYWICICFNKEAAKGHRSKLNNFPFASFYQRQSLPPCPPPSSGKDFLFVRRQSEVRSNSTIKITLPG</sequence>
<gene>
    <name evidence="2" type="ORF">J3D65DRAFT_343068</name>
</gene>
<evidence type="ECO:0000313" key="3">
    <source>
        <dbReference type="Proteomes" id="UP001360953"/>
    </source>
</evidence>
<dbReference type="EMBL" id="JBBPEH010000005">
    <property type="protein sequence ID" value="KAK7538733.1"/>
    <property type="molecule type" value="Genomic_DNA"/>
</dbReference>
<name>A0ABR1LU62_9PEZI</name>
<organism evidence="2 3">
    <name type="scientific">Phyllosticta citribraziliensis</name>
    <dbReference type="NCBI Taxonomy" id="989973"/>
    <lineage>
        <taxon>Eukaryota</taxon>
        <taxon>Fungi</taxon>
        <taxon>Dikarya</taxon>
        <taxon>Ascomycota</taxon>
        <taxon>Pezizomycotina</taxon>
        <taxon>Dothideomycetes</taxon>
        <taxon>Dothideomycetes incertae sedis</taxon>
        <taxon>Botryosphaeriales</taxon>
        <taxon>Phyllostictaceae</taxon>
        <taxon>Phyllosticta</taxon>
    </lineage>
</organism>
<protein>
    <submittedName>
        <fullName evidence="2">Uncharacterized protein</fullName>
    </submittedName>
</protein>
<reference evidence="2 3" key="1">
    <citation type="submission" date="2024-04" db="EMBL/GenBank/DDBJ databases">
        <title>Phyllosticta paracitricarpa is synonymous to the EU quarantine fungus P. citricarpa based on phylogenomic analyses.</title>
        <authorList>
            <consortium name="Lawrence Berkeley National Laboratory"/>
            <person name="Van ingen-buijs V.A."/>
            <person name="Van westerhoven A.C."/>
            <person name="Haridas S."/>
            <person name="Skiadas P."/>
            <person name="Martin F."/>
            <person name="Groenewald J.Z."/>
            <person name="Crous P.W."/>
            <person name="Seidl M.F."/>
        </authorList>
    </citation>
    <scope>NUCLEOTIDE SEQUENCE [LARGE SCALE GENOMIC DNA]</scope>
    <source>
        <strain evidence="2 3">CPC 17464</strain>
    </source>
</reference>
<evidence type="ECO:0000256" key="1">
    <source>
        <dbReference type="SAM" id="SignalP"/>
    </source>
</evidence>
<proteinExistence type="predicted"/>
<comment type="caution">
    <text evidence="2">The sequence shown here is derived from an EMBL/GenBank/DDBJ whole genome shotgun (WGS) entry which is preliminary data.</text>
</comment>
<evidence type="ECO:0000313" key="2">
    <source>
        <dbReference type="EMBL" id="KAK7538733.1"/>
    </source>
</evidence>
<accession>A0ABR1LU62</accession>
<feature type="chain" id="PRO_5045279693" evidence="1">
    <location>
        <begin position="24"/>
        <end position="175"/>
    </location>
</feature>